<dbReference type="Gene3D" id="3.90.550.10">
    <property type="entry name" value="Spore Coat Polysaccharide Biosynthesis Protein SpsA, Chain A"/>
    <property type="match status" value="1"/>
</dbReference>
<keyword evidence="2" id="KW-0328">Glycosyltransferase</keyword>
<dbReference type="Pfam" id="PF00535">
    <property type="entry name" value="Glycos_transf_2"/>
    <property type="match status" value="1"/>
</dbReference>
<evidence type="ECO:0000313" key="5">
    <source>
        <dbReference type="EMBL" id="SAL19813.1"/>
    </source>
</evidence>
<dbReference type="AlphaFoldDB" id="A0A158FJJ9"/>
<keyword evidence="6" id="KW-1185">Reference proteome</keyword>
<proteinExistence type="inferred from homology"/>
<accession>A0A158FJJ9</accession>
<dbReference type="InterPro" id="IPR029044">
    <property type="entry name" value="Nucleotide-diphossugar_trans"/>
</dbReference>
<dbReference type="Proteomes" id="UP000054770">
    <property type="component" value="Unassembled WGS sequence"/>
</dbReference>
<evidence type="ECO:0000313" key="6">
    <source>
        <dbReference type="Proteomes" id="UP000054770"/>
    </source>
</evidence>
<comment type="caution">
    <text evidence="5">The sequence shown here is derived from an EMBL/GenBank/DDBJ whole genome shotgun (WGS) entry which is preliminary data.</text>
</comment>
<evidence type="ECO:0000256" key="1">
    <source>
        <dbReference type="ARBA" id="ARBA00006739"/>
    </source>
</evidence>
<dbReference type="GO" id="GO:0016757">
    <property type="term" value="F:glycosyltransferase activity"/>
    <property type="evidence" value="ECO:0007669"/>
    <property type="project" value="UniProtKB-KW"/>
</dbReference>
<reference evidence="5" key="1">
    <citation type="submission" date="2016-01" db="EMBL/GenBank/DDBJ databases">
        <authorList>
            <person name="Peeters C."/>
        </authorList>
    </citation>
    <scope>NUCLEOTIDE SEQUENCE [LARGE SCALE GENOMIC DNA]</scope>
    <source>
        <strain evidence="5">LMG 22940</strain>
    </source>
</reference>
<evidence type="ECO:0000259" key="4">
    <source>
        <dbReference type="Pfam" id="PF00535"/>
    </source>
</evidence>
<dbReference type="NCBIfam" id="TIGR01556">
    <property type="entry name" value="rhamnosyltran"/>
    <property type="match status" value="1"/>
</dbReference>
<sequence>MNRDCAQSREAGVIAIVVSYHPDLTRLSELFKAVAPQVERVVVVDNGSPQDVILWLAGLDDARLHVLPLGQNRGIAAAHNAGIRWAREQRGKYVLLMDQDSVPDPGMVADLRSAYEELIAQDNKVAAIGPRFRDPDSGRLSQHVRFGRLWIVPVGCLPGQRVSKTDFLISSGSLISMDVLDAIGEMDEELFIDQVDTEWVLRALAKGYSPWGHCMAVMSHSLGETRRRVWFGRWREVPFHKPFRYYYIFRNSVLLHRRGYPCWAWRRVDAIRLLQMLVFMVIFHPERFKALQMMLRGLWDGLQKGQ</sequence>
<feature type="domain" description="Glycosyltransferase 2-like" evidence="4">
    <location>
        <begin position="18"/>
        <end position="180"/>
    </location>
</feature>
<dbReference type="SUPFAM" id="SSF53448">
    <property type="entry name" value="Nucleotide-diphospho-sugar transferases"/>
    <property type="match status" value="1"/>
</dbReference>
<gene>
    <name evidence="5" type="ORF">AWB68_00688</name>
</gene>
<dbReference type="OrthoDB" id="9771846at2"/>
<protein>
    <submittedName>
        <fullName evidence="5">dTDP-rhamnosyl transferase</fullName>
    </submittedName>
</protein>
<dbReference type="InterPro" id="IPR006446">
    <property type="entry name" value="RhaTrfase"/>
</dbReference>
<dbReference type="EMBL" id="FCON02000005">
    <property type="protein sequence ID" value="SAL19813.1"/>
    <property type="molecule type" value="Genomic_DNA"/>
</dbReference>
<comment type="similarity">
    <text evidence="1">Belongs to the glycosyltransferase 2 family.</text>
</comment>
<dbReference type="InterPro" id="IPR001173">
    <property type="entry name" value="Glyco_trans_2-like"/>
</dbReference>
<evidence type="ECO:0000256" key="2">
    <source>
        <dbReference type="ARBA" id="ARBA00022676"/>
    </source>
</evidence>
<dbReference type="PANTHER" id="PTHR43179">
    <property type="entry name" value="RHAMNOSYLTRANSFERASE WBBL"/>
    <property type="match status" value="1"/>
</dbReference>
<dbReference type="CDD" id="cd02526">
    <property type="entry name" value="GT2_RfbF_like"/>
    <property type="match status" value="1"/>
</dbReference>
<name>A0A158FJJ9_9BURK</name>
<organism evidence="5 6">
    <name type="scientific">Caballeronia choica</name>
    <dbReference type="NCBI Taxonomy" id="326476"/>
    <lineage>
        <taxon>Bacteria</taxon>
        <taxon>Pseudomonadati</taxon>
        <taxon>Pseudomonadota</taxon>
        <taxon>Betaproteobacteria</taxon>
        <taxon>Burkholderiales</taxon>
        <taxon>Burkholderiaceae</taxon>
        <taxon>Caballeronia</taxon>
    </lineage>
</organism>
<dbReference type="PANTHER" id="PTHR43179:SF12">
    <property type="entry name" value="GALACTOFURANOSYLTRANSFERASE GLFT2"/>
    <property type="match status" value="1"/>
</dbReference>
<keyword evidence="3 5" id="KW-0808">Transferase</keyword>
<evidence type="ECO:0000256" key="3">
    <source>
        <dbReference type="ARBA" id="ARBA00022679"/>
    </source>
</evidence>